<dbReference type="InterPro" id="IPR004360">
    <property type="entry name" value="Glyas_Fos-R_dOase_dom"/>
</dbReference>
<dbReference type="CDD" id="cd06587">
    <property type="entry name" value="VOC"/>
    <property type="match status" value="1"/>
</dbReference>
<accession>A0A4R2T9Q3</accession>
<evidence type="ECO:0000259" key="2">
    <source>
        <dbReference type="PROSITE" id="PS51819"/>
    </source>
</evidence>
<dbReference type="GO" id="GO:0046872">
    <property type="term" value="F:metal ion binding"/>
    <property type="evidence" value="ECO:0007669"/>
    <property type="project" value="UniProtKB-KW"/>
</dbReference>
<organism evidence="3 4">
    <name type="scientific">Serpentinicella alkaliphila</name>
    <dbReference type="NCBI Taxonomy" id="1734049"/>
    <lineage>
        <taxon>Bacteria</taxon>
        <taxon>Bacillati</taxon>
        <taxon>Bacillota</taxon>
        <taxon>Clostridia</taxon>
        <taxon>Peptostreptococcales</taxon>
        <taxon>Natronincolaceae</taxon>
        <taxon>Serpentinicella</taxon>
    </lineage>
</organism>
<dbReference type="GO" id="GO:0016829">
    <property type="term" value="F:lyase activity"/>
    <property type="evidence" value="ECO:0007669"/>
    <property type="project" value="UniProtKB-KW"/>
</dbReference>
<protein>
    <submittedName>
        <fullName evidence="3">Lactoylglutathione lyase</fullName>
    </submittedName>
</protein>
<dbReference type="InterPro" id="IPR029068">
    <property type="entry name" value="Glyas_Bleomycin-R_OHBP_Dase"/>
</dbReference>
<dbReference type="PANTHER" id="PTHR36113">
    <property type="entry name" value="LYASE, PUTATIVE-RELATED-RELATED"/>
    <property type="match status" value="1"/>
</dbReference>
<dbReference type="InterPro" id="IPR037523">
    <property type="entry name" value="VOC_core"/>
</dbReference>
<keyword evidence="1" id="KW-0479">Metal-binding</keyword>
<dbReference type="Pfam" id="PF00903">
    <property type="entry name" value="Glyoxalase"/>
    <property type="match status" value="1"/>
</dbReference>
<proteinExistence type="predicted"/>
<dbReference type="Proteomes" id="UP000295504">
    <property type="component" value="Unassembled WGS sequence"/>
</dbReference>
<dbReference type="EMBL" id="SLYC01000038">
    <property type="protein sequence ID" value="TCP99005.1"/>
    <property type="molecule type" value="Genomic_DNA"/>
</dbReference>
<dbReference type="SUPFAM" id="SSF54593">
    <property type="entry name" value="Glyoxalase/Bleomycin resistance protein/Dihydroxybiphenyl dioxygenase"/>
    <property type="match status" value="1"/>
</dbReference>
<reference evidence="3 4" key="1">
    <citation type="submission" date="2019-03" db="EMBL/GenBank/DDBJ databases">
        <title>Genomic Encyclopedia of Type Strains, Phase IV (KMG-IV): sequencing the most valuable type-strain genomes for metagenomic binning, comparative biology and taxonomic classification.</title>
        <authorList>
            <person name="Goeker M."/>
        </authorList>
    </citation>
    <scope>NUCLEOTIDE SEQUENCE [LARGE SCALE GENOMIC DNA]</scope>
    <source>
        <strain evidence="3 4">DSM 100013</strain>
    </source>
</reference>
<dbReference type="AlphaFoldDB" id="A0A4R2T9Q3"/>
<dbReference type="OrthoDB" id="192739at2"/>
<dbReference type="Gene3D" id="3.10.180.10">
    <property type="entry name" value="2,3-Dihydroxybiphenyl 1,2-Dioxygenase, domain 1"/>
    <property type="match status" value="1"/>
</dbReference>
<dbReference type="PROSITE" id="PS51819">
    <property type="entry name" value="VOC"/>
    <property type="match status" value="1"/>
</dbReference>
<evidence type="ECO:0000313" key="4">
    <source>
        <dbReference type="Proteomes" id="UP000295504"/>
    </source>
</evidence>
<comment type="caution">
    <text evidence="3">The sequence shown here is derived from an EMBL/GenBank/DDBJ whole genome shotgun (WGS) entry which is preliminary data.</text>
</comment>
<dbReference type="RefSeq" id="WP_132849282.1">
    <property type="nucleotide sequence ID" value="NZ_CP058648.1"/>
</dbReference>
<dbReference type="InterPro" id="IPR051332">
    <property type="entry name" value="Fosfomycin_Res_Enzymes"/>
</dbReference>
<feature type="domain" description="VOC" evidence="2">
    <location>
        <begin position="2"/>
        <end position="119"/>
    </location>
</feature>
<evidence type="ECO:0000256" key="1">
    <source>
        <dbReference type="ARBA" id="ARBA00022723"/>
    </source>
</evidence>
<sequence length="120" mass="13594">MKFCWCTISVESMEESLKFYEEIIGLNITSRFQAGPNKEIAFLGNGETQVELVWDKNQKLLGNIDGISLGFKVDSVDNMIDFIEEKGLEVESGPFQPSPNIKFFFVKDPNGFSIQFVETL</sequence>
<dbReference type="PANTHER" id="PTHR36113:SF6">
    <property type="entry name" value="FOSFOMYCIN RESISTANCE PROTEIN FOSX"/>
    <property type="match status" value="1"/>
</dbReference>
<keyword evidence="3" id="KW-0456">Lyase</keyword>
<evidence type="ECO:0000313" key="3">
    <source>
        <dbReference type="EMBL" id="TCP99005.1"/>
    </source>
</evidence>
<gene>
    <name evidence="3" type="ORF">EDD79_10387</name>
</gene>
<keyword evidence="4" id="KW-1185">Reference proteome</keyword>
<name>A0A4R2T9Q3_9FIRM</name>